<dbReference type="EMBL" id="JAGMUU010000005">
    <property type="protein sequence ID" value="KAH7151897.1"/>
    <property type="molecule type" value="Genomic_DNA"/>
</dbReference>
<dbReference type="Gene3D" id="3.60.10.10">
    <property type="entry name" value="Endonuclease/exonuclease/phosphatase"/>
    <property type="match status" value="1"/>
</dbReference>
<evidence type="ECO:0000313" key="3">
    <source>
        <dbReference type="EMBL" id="KAH7151897.1"/>
    </source>
</evidence>
<feature type="chain" id="PRO_5040410332" evidence="1">
    <location>
        <begin position="20"/>
        <end position="604"/>
    </location>
</feature>
<protein>
    <submittedName>
        <fullName evidence="3">Endonuclease/exonuclease/phosphatase</fullName>
    </submittedName>
</protein>
<comment type="caution">
    <text evidence="3">The sequence shown here is derived from an EMBL/GenBank/DDBJ whole genome shotgun (WGS) entry which is preliminary data.</text>
</comment>
<evidence type="ECO:0000256" key="1">
    <source>
        <dbReference type="SAM" id="SignalP"/>
    </source>
</evidence>
<keyword evidence="3" id="KW-0255">Endonuclease</keyword>
<feature type="signal peptide" evidence="1">
    <location>
        <begin position="1"/>
        <end position="19"/>
    </location>
</feature>
<evidence type="ECO:0000313" key="4">
    <source>
        <dbReference type="Proteomes" id="UP000717696"/>
    </source>
</evidence>
<dbReference type="OrthoDB" id="47488at2759"/>
<dbReference type="Proteomes" id="UP000717696">
    <property type="component" value="Unassembled WGS sequence"/>
</dbReference>
<accession>A0A9P9F309</accession>
<keyword evidence="3" id="KW-0540">Nuclease</keyword>
<keyword evidence="4" id="KW-1185">Reference proteome</keyword>
<reference evidence="3" key="1">
    <citation type="journal article" date="2021" name="Nat. Commun.">
        <title>Genetic determinants of endophytism in the Arabidopsis root mycobiome.</title>
        <authorList>
            <person name="Mesny F."/>
            <person name="Miyauchi S."/>
            <person name="Thiergart T."/>
            <person name="Pickel B."/>
            <person name="Atanasova L."/>
            <person name="Karlsson M."/>
            <person name="Huettel B."/>
            <person name="Barry K.W."/>
            <person name="Haridas S."/>
            <person name="Chen C."/>
            <person name="Bauer D."/>
            <person name="Andreopoulos W."/>
            <person name="Pangilinan J."/>
            <person name="LaButti K."/>
            <person name="Riley R."/>
            <person name="Lipzen A."/>
            <person name="Clum A."/>
            <person name="Drula E."/>
            <person name="Henrissat B."/>
            <person name="Kohler A."/>
            <person name="Grigoriev I.V."/>
            <person name="Martin F.M."/>
            <person name="Hacquard S."/>
        </authorList>
    </citation>
    <scope>NUCLEOTIDE SEQUENCE</scope>
    <source>
        <strain evidence="3">MPI-CAGE-AT-0021</strain>
    </source>
</reference>
<dbReference type="CDD" id="cd04486">
    <property type="entry name" value="YhcR_OBF_like"/>
    <property type="match status" value="1"/>
</dbReference>
<organism evidence="3 4">
    <name type="scientific">Dactylonectria estremocensis</name>
    <dbReference type="NCBI Taxonomy" id="1079267"/>
    <lineage>
        <taxon>Eukaryota</taxon>
        <taxon>Fungi</taxon>
        <taxon>Dikarya</taxon>
        <taxon>Ascomycota</taxon>
        <taxon>Pezizomycotina</taxon>
        <taxon>Sordariomycetes</taxon>
        <taxon>Hypocreomycetidae</taxon>
        <taxon>Hypocreales</taxon>
        <taxon>Nectriaceae</taxon>
        <taxon>Dactylonectria</taxon>
    </lineage>
</organism>
<dbReference type="PANTHER" id="PTHR42834">
    <property type="entry name" value="ENDONUCLEASE/EXONUCLEASE/PHOSPHATASE FAMILY PROTEIN (AFU_ORTHOLOGUE AFUA_3G09210)"/>
    <property type="match status" value="1"/>
</dbReference>
<keyword evidence="1" id="KW-0732">Signal</keyword>
<dbReference type="Pfam" id="PF03372">
    <property type="entry name" value="Exo_endo_phos"/>
    <property type="match status" value="1"/>
</dbReference>
<feature type="domain" description="Endonuclease/exonuclease/phosphatase" evidence="2">
    <location>
        <begin position="302"/>
        <end position="594"/>
    </location>
</feature>
<dbReference type="GO" id="GO:0004519">
    <property type="term" value="F:endonuclease activity"/>
    <property type="evidence" value="ECO:0007669"/>
    <property type="project" value="UniProtKB-KW"/>
</dbReference>
<keyword evidence="3" id="KW-0378">Hydrolase</keyword>
<dbReference type="AlphaFoldDB" id="A0A9P9F309"/>
<sequence length="604" mass="64509">MKSSSLAASLLGLAVGASAETIAQINGKNFLSPYDGLNVANVTGLVTAVGSAGFWLRSTAPVNKVTVSEGLYVYGSSATSKVAVGDVIMLDGLVKEYRSSTDYLYLTELTSPTNIVVESSGETFEPLVIGVDTPSPPRKQFSKLDDGDIFGVPNAALRVATENPALQPKTYGLDFWESLVGELVTIRDAYAISRPNTYGDVWVRGDWKVSGLNKHGGLTMLDHDANPEAITIGSPIDGSSNPDDTKLGDYLGDITGIVYYAFGFYRILPLTATAVVEASSAEFPAVGFSSKGTCKGISVADYNAENLSPASAHLPLVVDQIVNKLLTPDLIFLQEVQDNSGATNNGIVSANQTLAALADGIEAASGVIYDFIDIDPVNNKDGGQTGGNIRVAYLYRPDRVQLVDGTPGNATQANEVLAGAELKYNPGLIDPTNSCWDASRKPLVAKWQPVSGSDTPFFTVNVHFGSKGGSSSLHGDPRPPVNKGVEKRTLQAQTAAAFIAQILAADRKAHIIAAGDFNEFVQVEPIQTFLDTSGLMDMDDAAKISEAERYTYLFDMNCQALDHMFISKNLRTGVKYEHMHLNTWQTDADQVSDHDPSVALFNLC</sequence>
<gene>
    <name evidence="3" type="ORF">B0J13DRAFT_250950</name>
</gene>
<dbReference type="PANTHER" id="PTHR42834:SF1">
    <property type="entry name" value="ENDONUCLEASE_EXONUCLEASE_PHOSPHATASE FAMILY PROTEIN (AFU_ORTHOLOGUE AFUA_3G09210)"/>
    <property type="match status" value="1"/>
</dbReference>
<dbReference type="InterPro" id="IPR005135">
    <property type="entry name" value="Endo/exonuclease/phosphatase"/>
</dbReference>
<evidence type="ECO:0000259" key="2">
    <source>
        <dbReference type="Pfam" id="PF03372"/>
    </source>
</evidence>
<name>A0A9P9F309_9HYPO</name>
<proteinExistence type="predicted"/>
<dbReference type="SUPFAM" id="SSF56219">
    <property type="entry name" value="DNase I-like"/>
    <property type="match status" value="1"/>
</dbReference>
<dbReference type="InterPro" id="IPR036691">
    <property type="entry name" value="Endo/exonu/phosph_ase_sf"/>
</dbReference>